<dbReference type="WBParaSite" id="L893_g12820.t1">
    <property type="protein sequence ID" value="L893_g12820.t1"/>
    <property type="gene ID" value="L893_g12820"/>
</dbReference>
<proteinExistence type="predicted"/>
<protein>
    <submittedName>
        <fullName evidence="3">G protein-coupled receptor</fullName>
    </submittedName>
</protein>
<feature type="transmembrane region" description="Helical" evidence="1">
    <location>
        <begin position="127"/>
        <end position="147"/>
    </location>
</feature>
<keyword evidence="2" id="KW-1185">Reference proteome</keyword>
<evidence type="ECO:0000313" key="2">
    <source>
        <dbReference type="Proteomes" id="UP000095287"/>
    </source>
</evidence>
<sequence length="234" mass="26352">MFINVARLFYFTSWIIYITEVVTNSNKMGQTAVMFGITSWCMQSFYDIFTLSLFIQRTLVIIFPANNRRRVDKVMFFVALVISGVQLGYFEIIHLRMLDFSAKPAPEGCLALVCANSVSQDRLLMDITTALSLGNVVSGTIFVVVLFKKTTLTNTRIAKIHQVARFLFFSRLFLEVIPQVSDIALNMTTGNSIGYYLGPFRAIGTGVEEFSFVIVYYALLRKGTHSSQSIVTPI</sequence>
<organism evidence="2 3">
    <name type="scientific">Steinernema glaseri</name>
    <dbReference type="NCBI Taxonomy" id="37863"/>
    <lineage>
        <taxon>Eukaryota</taxon>
        <taxon>Metazoa</taxon>
        <taxon>Ecdysozoa</taxon>
        <taxon>Nematoda</taxon>
        <taxon>Chromadorea</taxon>
        <taxon>Rhabditida</taxon>
        <taxon>Tylenchina</taxon>
        <taxon>Panagrolaimomorpha</taxon>
        <taxon>Strongyloidoidea</taxon>
        <taxon>Steinernematidae</taxon>
        <taxon>Steinernema</taxon>
    </lineage>
</organism>
<feature type="transmembrane region" description="Helical" evidence="1">
    <location>
        <begin position="74"/>
        <end position="93"/>
    </location>
</feature>
<reference evidence="3" key="1">
    <citation type="submission" date="2016-11" db="UniProtKB">
        <authorList>
            <consortium name="WormBaseParasite"/>
        </authorList>
    </citation>
    <scope>IDENTIFICATION</scope>
</reference>
<keyword evidence="1" id="KW-0812">Transmembrane</keyword>
<feature type="transmembrane region" description="Helical" evidence="1">
    <location>
        <begin position="32"/>
        <end position="54"/>
    </location>
</feature>
<dbReference type="AlphaFoldDB" id="A0A1I7Y5H6"/>
<evidence type="ECO:0000313" key="3">
    <source>
        <dbReference type="WBParaSite" id="L893_g12820.t1"/>
    </source>
</evidence>
<keyword evidence="1" id="KW-1133">Transmembrane helix</keyword>
<evidence type="ECO:0000256" key="1">
    <source>
        <dbReference type="SAM" id="Phobius"/>
    </source>
</evidence>
<name>A0A1I7Y5H6_9BILA</name>
<accession>A0A1I7Y5H6</accession>
<keyword evidence="1" id="KW-0472">Membrane</keyword>
<dbReference type="Proteomes" id="UP000095287">
    <property type="component" value="Unplaced"/>
</dbReference>